<accession>A0A498STW7</accession>
<keyword evidence="2" id="KW-1185">Reference proteome</keyword>
<dbReference type="EMBL" id="UPTC01005414">
    <property type="protein sequence ID" value="VBB35292.1"/>
    <property type="molecule type" value="Genomic_DNA"/>
</dbReference>
<dbReference type="Proteomes" id="UP000276991">
    <property type="component" value="Unassembled WGS sequence"/>
</dbReference>
<protein>
    <submittedName>
        <fullName evidence="1">Uncharacterized protein</fullName>
    </submittedName>
</protein>
<dbReference type="AlphaFoldDB" id="A0A498STW7"/>
<gene>
    <name evidence="1" type="ORF">NAV_LOCUS10083</name>
</gene>
<reference evidence="1 2" key="1">
    <citation type="submission" date="2018-08" db="EMBL/GenBank/DDBJ databases">
        <authorList>
            <person name="Laetsch R D."/>
            <person name="Stevens L."/>
            <person name="Kumar S."/>
            <person name="Blaxter L. M."/>
        </authorList>
    </citation>
    <scope>NUCLEOTIDE SEQUENCE [LARGE SCALE GENOMIC DNA]</scope>
</reference>
<name>A0A498STW7_ACAVI</name>
<sequence length="250" mass="28629">MACKRWTTKPFKLPAMHSLPEQWVTRSRTFAHIGTLNTRPLTYFDDYEIIRPIGFISSNASLVTPINNSDNYEEFTPHKLSDKEKLVKERTQRNHISARNMEVRIPREGEIVLVNEPVVPRARTRSAVKRQLKQGNSSKSRRIITNLVLLAVMCIVETRASQDKKWMLKSDPTLAAKLLLQRNDVIAKSIKGEVLVAPCNAGRVERPLVEFSVSLTNQFEIERINTELQVLEQRVEILNPAPIKSIPQRI</sequence>
<evidence type="ECO:0000313" key="2">
    <source>
        <dbReference type="Proteomes" id="UP000276991"/>
    </source>
</evidence>
<organism evidence="1 2">
    <name type="scientific">Acanthocheilonema viteae</name>
    <name type="common">Filarial nematode worm</name>
    <name type="synonym">Dipetalonema viteae</name>
    <dbReference type="NCBI Taxonomy" id="6277"/>
    <lineage>
        <taxon>Eukaryota</taxon>
        <taxon>Metazoa</taxon>
        <taxon>Ecdysozoa</taxon>
        <taxon>Nematoda</taxon>
        <taxon>Chromadorea</taxon>
        <taxon>Rhabditida</taxon>
        <taxon>Spirurina</taxon>
        <taxon>Spiruromorpha</taxon>
        <taxon>Filarioidea</taxon>
        <taxon>Onchocercidae</taxon>
        <taxon>Acanthocheilonema</taxon>
    </lineage>
</organism>
<proteinExistence type="predicted"/>
<dbReference type="OrthoDB" id="5870116at2759"/>
<evidence type="ECO:0000313" key="1">
    <source>
        <dbReference type="EMBL" id="VBB35292.1"/>
    </source>
</evidence>